<feature type="domain" description="Tyr recombinase" evidence="2">
    <location>
        <begin position="186"/>
        <end position="408"/>
    </location>
</feature>
<dbReference type="GO" id="GO:0006310">
    <property type="term" value="P:DNA recombination"/>
    <property type="evidence" value="ECO:0007669"/>
    <property type="project" value="UniProtKB-KW"/>
</dbReference>
<protein>
    <recommendedName>
        <fullName evidence="2">Tyr recombinase domain-containing protein</fullName>
    </recommendedName>
</protein>
<accession>A0A1Y5EEU1</accession>
<dbReference type="AlphaFoldDB" id="A0A1Y5EEU1"/>
<name>A0A1Y5EEU1_COLPS</name>
<dbReference type="GO" id="GO:0003677">
    <property type="term" value="F:DNA binding"/>
    <property type="evidence" value="ECO:0007669"/>
    <property type="project" value="InterPro"/>
</dbReference>
<evidence type="ECO:0000256" key="1">
    <source>
        <dbReference type="ARBA" id="ARBA00023172"/>
    </source>
</evidence>
<proteinExistence type="predicted"/>
<dbReference type="Proteomes" id="UP000243053">
    <property type="component" value="Unassembled WGS sequence"/>
</dbReference>
<evidence type="ECO:0000259" key="2">
    <source>
        <dbReference type="PROSITE" id="PS51898"/>
    </source>
</evidence>
<dbReference type="GO" id="GO:0015074">
    <property type="term" value="P:DNA integration"/>
    <property type="evidence" value="ECO:0007669"/>
    <property type="project" value="InterPro"/>
</dbReference>
<dbReference type="InterPro" id="IPR002104">
    <property type="entry name" value="Integrase_catalytic"/>
</dbReference>
<dbReference type="EMBL" id="MAAF01000067">
    <property type="protein sequence ID" value="OUR79966.1"/>
    <property type="molecule type" value="Genomic_DNA"/>
</dbReference>
<dbReference type="InterPro" id="IPR013762">
    <property type="entry name" value="Integrase-like_cat_sf"/>
</dbReference>
<organism evidence="3 4">
    <name type="scientific">Colwellia psychrerythraea</name>
    <name type="common">Vibrio psychroerythus</name>
    <dbReference type="NCBI Taxonomy" id="28229"/>
    <lineage>
        <taxon>Bacteria</taxon>
        <taxon>Pseudomonadati</taxon>
        <taxon>Pseudomonadota</taxon>
        <taxon>Gammaproteobacteria</taxon>
        <taxon>Alteromonadales</taxon>
        <taxon>Colwelliaceae</taxon>
        <taxon>Colwellia</taxon>
    </lineage>
</organism>
<evidence type="ECO:0000313" key="3">
    <source>
        <dbReference type="EMBL" id="OUR79966.1"/>
    </source>
</evidence>
<gene>
    <name evidence="3" type="ORF">A9Q75_11295</name>
</gene>
<dbReference type="InterPro" id="IPR011010">
    <property type="entry name" value="DNA_brk_join_enz"/>
</dbReference>
<dbReference type="Gene3D" id="1.10.443.10">
    <property type="entry name" value="Intergrase catalytic core"/>
    <property type="match status" value="1"/>
</dbReference>
<keyword evidence="1" id="KW-0233">DNA recombination</keyword>
<reference evidence="4" key="1">
    <citation type="journal article" date="2017" name="Proc. Natl. Acad. Sci. U.S.A.">
        <title>Simulation of Deepwater Horizon oil plume reveals substrate specialization within a complex community of hydrocarbon degraders.</title>
        <authorList>
            <person name="Hu P."/>
            <person name="Dubinsky E.A."/>
            <person name="Probst A.J."/>
            <person name="Wang J."/>
            <person name="Sieber C.M.K."/>
            <person name="Tom L.M."/>
            <person name="Gardinali P."/>
            <person name="Banfield J.F."/>
            <person name="Atlas R.M."/>
            <person name="Andersen G.L."/>
        </authorList>
    </citation>
    <scope>NUCLEOTIDE SEQUENCE [LARGE SCALE GENOMIC DNA]</scope>
</reference>
<dbReference type="SUPFAM" id="SSF56349">
    <property type="entry name" value="DNA breaking-rejoining enzymes"/>
    <property type="match status" value="1"/>
</dbReference>
<sequence>MLYVKEETLVEGVTIMKSEKGSSTFAVAYNEQFRVMRDVTTTLNAMFKDGIGAKGRTNDNNALIEIKKFLSFLKGTSIRLVNDDKLTKYRDQRLVEIQEGKRSKGDNNISQDSVNVYLKYVYQFMAKYYELYGDRTPLLMGCTDKHRVKTGMFDSNNTRLSKTKRKETTFYPLLFSTPTRSPTNLKITDIPTEADYIELITHIADTESTPFIRERNKLIIMLSRCSSMRRISIASLNASQFEDIGPAEEEGSMPVTPSKQKFSYSKSVEIDYTLALDIKNYIDLYLKPHLEKIGKSLSWCGALFVNETDGKRMRREYISQTVGRYCTELDWPKGKRLHAFRHLFASEEYEREYARQLKLQPKNPQAAERATKIHLKGRLSQNSLEAQSTYLTVLNLKSSNERKKKQHEIEKLKSYQRANEQKRLKKLERIIEENNINLEIDF</sequence>
<evidence type="ECO:0000313" key="4">
    <source>
        <dbReference type="Proteomes" id="UP000243053"/>
    </source>
</evidence>
<dbReference type="PROSITE" id="PS51898">
    <property type="entry name" value="TYR_RECOMBINASE"/>
    <property type="match status" value="1"/>
</dbReference>
<comment type="caution">
    <text evidence="3">The sequence shown here is derived from an EMBL/GenBank/DDBJ whole genome shotgun (WGS) entry which is preliminary data.</text>
</comment>